<dbReference type="InterPro" id="IPR009440">
    <property type="entry name" value="ParM/StbA_N"/>
</dbReference>
<evidence type="ECO:0000259" key="2">
    <source>
        <dbReference type="Pfam" id="PF21522"/>
    </source>
</evidence>
<dbReference type="InterPro" id="IPR043129">
    <property type="entry name" value="ATPase_NBD"/>
</dbReference>
<sequence>MFKNDKKFCIVIANKSSTLKVRNSMQDNRSSKAGAKVQDDEPLLVAVDNGHYGIKVYAGIDKQKGYIESRCRIGGSVSTSLMATTENGAGKELVFSTDGIEYTTGSVQASPTTFTEYPLSPINRVLVHSALHQSGFSGKDINVVLGLPYNQYYDPNTDSGKNEQLINGMEDNVKTRVVHDDLDEISIVNAKTVPEGMAAWFSYIMKEVVNDKGKVIPVLDKERANQTVVLIDIGGQTTEVVTVVGQKVQATYSSSFGKGSHRVLEDLKRFLLQESRVQNISDSKVKQALRDGKITIGGNLIDCTKVIRSSRMALVHEIKAHVDTLTNDIEGDIDCRLLLGGTSVDLFEHFRDWKNAQLMEEPVYANAIGGYLFIKYLN</sequence>
<feature type="domain" description="Plasmid segregation protein ParM/StbA N-terminal" evidence="1">
    <location>
        <begin position="88"/>
        <end position="202"/>
    </location>
</feature>
<dbReference type="EMBL" id="JAOTLW010000020">
    <property type="protein sequence ID" value="MDI5833279.1"/>
    <property type="molecule type" value="Genomic_DNA"/>
</dbReference>
<dbReference type="Proteomes" id="UP001159075">
    <property type="component" value="Unassembled WGS sequence"/>
</dbReference>
<dbReference type="Pfam" id="PF06406">
    <property type="entry name" value="StbA_N"/>
    <property type="match status" value="1"/>
</dbReference>
<dbReference type="SUPFAM" id="SSF53067">
    <property type="entry name" value="Actin-like ATPase domain"/>
    <property type="match status" value="2"/>
</dbReference>
<proteinExistence type="predicted"/>
<dbReference type="CDD" id="cd24022">
    <property type="entry name" value="ASKHA_NBD_ParM_R1-like"/>
    <property type="match status" value="1"/>
</dbReference>
<feature type="domain" description="Actin homologue MreB-like C-terminal" evidence="2">
    <location>
        <begin position="230"/>
        <end position="350"/>
    </location>
</feature>
<comment type="caution">
    <text evidence="3">The sequence shown here is derived from an EMBL/GenBank/DDBJ whole genome shotgun (WGS) entry which is preliminary data.</text>
</comment>
<evidence type="ECO:0000259" key="1">
    <source>
        <dbReference type="Pfam" id="PF06406"/>
    </source>
</evidence>
<reference evidence="3 4" key="1">
    <citation type="submission" date="2022-09" db="EMBL/GenBank/DDBJ databases">
        <title>The outer-membrane cytochrome OmcA is essential for infection of Shewanella oneidensis by a zebrafish-associated bacteriophage.</title>
        <authorList>
            <person name="Grenfell A.W."/>
            <person name="Intile P."/>
            <person name="Mcfarlane J."/>
            <person name="Leung D."/>
            <person name="Abdalla K."/>
            <person name="Wold M."/>
            <person name="Kees E."/>
            <person name="Gralnick J."/>
        </authorList>
    </citation>
    <scope>NUCLEOTIDE SEQUENCE [LARGE SCALE GENOMIC DNA]</scope>
    <source>
        <strain evidence="3 4">NF-5</strain>
    </source>
</reference>
<dbReference type="Gene3D" id="3.30.420.40">
    <property type="match status" value="2"/>
</dbReference>
<accession>A0ABT6UJ19</accession>
<name>A0ABT6UJ19_9GAMM</name>
<dbReference type="Pfam" id="PF21522">
    <property type="entry name" value="MreB-like_C"/>
    <property type="match status" value="1"/>
</dbReference>
<keyword evidence="4" id="KW-1185">Reference proteome</keyword>
<evidence type="ECO:0000313" key="4">
    <source>
        <dbReference type="Proteomes" id="UP001159075"/>
    </source>
</evidence>
<gene>
    <name evidence="3" type="ORF">ODY93_16985</name>
</gene>
<protein>
    <submittedName>
        <fullName evidence="3">ParM/StbA family protein</fullName>
    </submittedName>
</protein>
<evidence type="ECO:0000313" key="3">
    <source>
        <dbReference type="EMBL" id="MDI5833279.1"/>
    </source>
</evidence>
<dbReference type="RefSeq" id="WP_282679817.1">
    <property type="nucleotide sequence ID" value="NZ_CP106875.1"/>
</dbReference>
<dbReference type="InterPro" id="IPR056367">
    <property type="entry name" value="ASKHA_NBD_ParM_R1-like"/>
</dbReference>
<organism evidence="3 4">
    <name type="scientific">Shewanella xiamenensis</name>
    <dbReference type="NCBI Taxonomy" id="332186"/>
    <lineage>
        <taxon>Bacteria</taxon>
        <taxon>Pseudomonadati</taxon>
        <taxon>Pseudomonadota</taxon>
        <taxon>Gammaproteobacteria</taxon>
        <taxon>Alteromonadales</taxon>
        <taxon>Shewanellaceae</taxon>
        <taxon>Shewanella</taxon>
    </lineage>
</organism>
<dbReference type="InterPro" id="IPR049067">
    <property type="entry name" value="MreB-like_C"/>
</dbReference>